<proteinExistence type="predicted"/>
<dbReference type="GO" id="GO:0016757">
    <property type="term" value="F:glycosyltransferase activity"/>
    <property type="evidence" value="ECO:0007669"/>
    <property type="project" value="UniProtKB-KW"/>
</dbReference>
<dbReference type="PANTHER" id="PTHR22916:SF3">
    <property type="entry name" value="UDP-GLCNAC:BETAGAL BETA-1,3-N-ACETYLGLUCOSAMINYLTRANSFERASE-LIKE PROTEIN 1"/>
    <property type="match status" value="1"/>
</dbReference>
<dbReference type="Proteomes" id="UP001310248">
    <property type="component" value="Unassembled WGS sequence"/>
</dbReference>
<accession>A0ABU7G0D0</accession>
<sequence>MRNARKIFSRNVLGTDFYNDCELGVVVNKHLEGDQNENLQHGYKEQSTTVSRYSYCLSFIENSILSINNTNSLKAYKQTIREVTEIIDEKSTYNLERICDLLRSFITVALFDQRSANYLDSIYVIALKSGLEEYLYKVISREGLRYFKHHYKKSKVNIRTLSKIFSLTGSGFKNIKDLKGVVDYETYITVLYSTISGVSDAKEWLKDFDFSVDELYDDNALVESIYRSPSKMVYLPDVNGLSKYLYKVKGASNNFKVLLILNLIKDDYSCPVANDSLLETIFSLHSDEIKSLFLHIRRLQVSDKVAISFNSLFKRVGKKEYKEFSKEKKYLFLKLFGPIVSSGDLRDFLGAKRTVSQECLATSSLLGLNVYSLSLVRRLMIKKGINPILPISASSNVNDYFKKTLLTFEASNNSVSGFKENLVSIIITTFSPDIELMELSIRSLLCQTHKKIEVIVVDDCSPLEVSELIVRKLKSINWQGVSYTYIRNDSNIGQYLSRNKAIKLARGDVIAIQDDDDISHPSRLEKQLEQIDFGNLACFTKHIRFDSVLNISVDDRDELSVYGDGPATLMCRKDILVQLEGFRDFRSRGDIDFRERLFKVCGEELVEYINEPLYYMKASMSSVSSVYEYFHGDKLSYYRDVINHRRY</sequence>
<reference evidence="2 3" key="2">
    <citation type="submission" date="2023-12" db="EMBL/GenBank/DDBJ databases">
        <authorList>
            <consortium name="Cladostephus spongiosus"/>
            <person name="Lorente B."/>
            <person name="Cabral C."/>
            <person name="Frias J."/>
            <person name="Faria J."/>
            <person name="Toubarro D."/>
        </authorList>
    </citation>
    <scope>NUCLEOTIDE SEQUENCE [LARGE SCALE GENOMIC DNA]</scope>
    <source>
        <strain evidence="2 3">ZMCS4</strain>
    </source>
</reference>
<protein>
    <submittedName>
        <fullName evidence="2">Glycosyltransferase family 2 protein</fullName>
        <ecNumber evidence="2">2.4.-.-</ecNumber>
    </submittedName>
</protein>
<feature type="domain" description="Glycosyltransferase 2-like" evidence="1">
    <location>
        <begin position="424"/>
        <end position="549"/>
    </location>
</feature>
<dbReference type="EC" id="2.4.-.-" evidence="2"/>
<comment type="caution">
    <text evidence="2">The sequence shown here is derived from an EMBL/GenBank/DDBJ whole genome shotgun (WGS) entry which is preliminary data.</text>
</comment>
<dbReference type="Pfam" id="PF00535">
    <property type="entry name" value="Glycos_transf_2"/>
    <property type="match status" value="1"/>
</dbReference>
<dbReference type="CDD" id="cd00761">
    <property type="entry name" value="Glyco_tranf_GTA_type"/>
    <property type="match status" value="1"/>
</dbReference>
<dbReference type="PANTHER" id="PTHR22916">
    <property type="entry name" value="GLYCOSYLTRANSFERASE"/>
    <property type="match status" value="1"/>
</dbReference>
<keyword evidence="2" id="KW-0808">Transferase</keyword>
<reference evidence="3" key="1">
    <citation type="submission" date="2023-07" db="EMBL/GenBank/DDBJ databases">
        <title>Draft genome sequence of Agarivorans aestuarii strain ZMCS4, a CAZymes producing bacteria isolated from the marine brown algae Clodostephus spongiosus.</title>
        <authorList>
            <person name="Lorente B."/>
            <person name="Cabral C."/>
            <person name="Frias J."/>
            <person name="Faria J."/>
            <person name="Toubarro D."/>
        </authorList>
    </citation>
    <scope>NUCLEOTIDE SEQUENCE [LARGE SCALE GENOMIC DNA]</scope>
    <source>
        <strain evidence="3">ZMCS4</strain>
    </source>
</reference>
<dbReference type="EMBL" id="JAYDYW010000004">
    <property type="protein sequence ID" value="MEE1672809.1"/>
    <property type="molecule type" value="Genomic_DNA"/>
</dbReference>
<dbReference type="InterPro" id="IPR029044">
    <property type="entry name" value="Nucleotide-diphossugar_trans"/>
</dbReference>
<dbReference type="Gene3D" id="3.90.550.10">
    <property type="entry name" value="Spore Coat Polysaccharide Biosynthesis Protein SpsA, Chain A"/>
    <property type="match status" value="1"/>
</dbReference>
<name>A0ABU7G0D0_9ALTE</name>
<evidence type="ECO:0000313" key="3">
    <source>
        <dbReference type="Proteomes" id="UP001310248"/>
    </source>
</evidence>
<keyword evidence="2" id="KW-0328">Glycosyltransferase</keyword>
<evidence type="ECO:0000259" key="1">
    <source>
        <dbReference type="Pfam" id="PF00535"/>
    </source>
</evidence>
<dbReference type="RefSeq" id="WP_329774227.1">
    <property type="nucleotide sequence ID" value="NZ_JAYDYW010000004.1"/>
</dbReference>
<organism evidence="2 3">
    <name type="scientific">Agarivorans aestuarii</name>
    <dbReference type="NCBI Taxonomy" id="1563703"/>
    <lineage>
        <taxon>Bacteria</taxon>
        <taxon>Pseudomonadati</taxon>
        <taxon>Pseudomonadota</taxon>
        <taxon>Gammaproteobacteria</taxon>
        <taxon>Alteromonadales</taxon>
        <taxon>Alteromonadaceae</taxon>
        <taxon>Agarivorans</taxon>
    </lineage>
</organism>
<gene>
    <name evidence="2" type="ORF">SNR37_002219</name>
</gene>
<evidence type="ECO:0000313" key="2">
    <source>
        <dbReference type="EMBL" id="MEE1672809.1"/>
    </source>
</evidence>
<dbReference type="InterPro" id="IPR001173">
    <property type="entry name" value="Glyco_trans_2-like"/>
</dbReference>
<keyword evidence="3" id="KW-1185">Reference proteome</keyword>
<dbReference type="SUPFAM" id="SSF53448">
    <property type="entry name" value="Nucleotide-diphospho-sugar transferases"/>
    <property type="match status" value="1"/>
</dbReference>